<organism evidence="2 3">
    <name type="scientific">Acinetobacter tibetensis</name>
    <dbReference type="NCBI Taxonomy" id="2943497"/>
    <lineage>
        <taxon>Bacteria</taxon>
        <taxon>Pseudomonadati</taxon>
        <taxon>Pseudomonadota</taxon>
        <taxon>Gammaproteobacteria</taxon>
        <taxon>Moraxellales</taxon>
        <taxon>Moraxellaceae</taxon>
        <taxon>Acinetobacter</taxon>
    </lineage>
</organism>
<dbReference type="AlphaFoldDB" id="A0AAE9RZG4"/>
<dbReference type="KEGG" id="atz:M5E07_12720"/>
<reference evidence="2" key="1">
    <citation type="submission" date="2022-06" db="EMBL/GenBank/DDBJ databases">
        <title>Isolation, identification and characterization of iprodione-degrading strains in Lhasa, Tibet.</title>
        <authorList>
            <person name="Pan H."/>
        </authorList>
    </citation>
    <scope>NUCLEOTIDE SEQUENCE</scope>
    <source>
        <strain evidence="2">Y-23</strain>
    </source>
</reference>
<dbReference type="Proteomes" id="UP001056716">
    <property type="component" value="Chromosome"/>
</dbReference>
<proteinExistence type="predicted"/>
<keyword evidence="3" id="KW-1185">Reference proteome</keyword>
<evidence type="ECO:0000313" key="2">
    <source>
        <dbReference type="EMBL" id="USE82642.1"/>
    </source>
</evidence>
<feature type="region of interest" description="Disordered" evidence="1">
    <location>
        <begin position="20"/>
        <end position="43"/>
    </location>
</feature>
<evidence type="ECO:0000313" key="3">
    <source>
        <dbReference type="Proteomes" id="UP001056716"/>
    </source>
</evidence>
<gene>
    <name evidence="2" type="ORF">M5E07_12720</name>
</gene>
<dbReference type="PROSITE" id="PS51257">
    <property type="entry name" value="PROKAR_LIPOPROTEIN"/>
    <property type="match status" value="1"/>
</dbReference>
<accession>A0AAE9RZG4</accession>
<feature type="compositionally biased region" description="Low complexity" evidence="1">
    <location>
        <begin position="25"/>
        <end position="43"/>
    </location>
</feature>
<protein>
    <submittedName>
        <fullName evidence="2">Uncharacterized protein</fullName>
    </submittedName>
</protein>
<sequence>MKKFTTLAFSISITVLSGCGGGSGDSTSSTTPSTSNSGSGESTTLTCDRGILLNSQITGTTIFDEPLYNFDYEYKSSVNTPNYVTQLYADVIQRNGQMLYVNYAPIYNVSAEELDKSTAENEEIYEGYILNSQGLYTQKKLQKQSNGWPYYYLSSSQGLQVSTGLFNDECSLNAGKQNFNFEKIDLSGKTISDIFPTNLLTGYPKTQDYIYLHNQIGMILKGNKDALAALLSSTATFPAGSYVYIPKSIVNDDYQFYFSESTVTNATSLNDWIQKYYGQSDYTYKIGKVSNLDVAYSVDTNGNPLYEAGADPAISKDGKIYDGEWDVKGDILSPEYGMILNGQLVNYESKGSYTLFNKSSFEFITQQIKNNYPSIN</sequence>
<dbReference type="EMBL" id="CP098732">
    <property type="protein sequence ID" value="USE82642.1"/>
    <property type="molecule type" value="Genomic_DNA"/>
</dbReference>
<name>A0AAE9RZG4_9GAMM</name>
<evidence type="ECO:0000256" key="1">
    <source>
        <dbReference type="SAM" id="MobiDB-lite"/>
    </source>
</evidence>
<dbReference type="RefSeq" id="WP_252219699.1">
    <property type="nucleotide sequence ID" value="NZ_CP098732.1"/>
</dbReference>